<evidence type="ECO:0000256" key="6">
    <source>
        <dbReference type="ARBA" id="ARBA00042523"/>
    </source>
</evidence>
<dbReference type="InterPro" id="IPR027408">
    <property type="entry name" value="PNPase/RNase_PH_dom_sf"/>
</dbReference>
<dbReference type="Proteomes" id="UP001447188">
    <property type="component" value="Unassembled WGS sequence"/>
</dbReference>
<evidence type="ECO:0000256" key="2">
    <source>
        <dbReference type="ARBA" id="ARBA00004604"/>
    </source>
</evidence>
<dbReference type="Gene3D" id="3.30.230.70">
    <property type="entry name" value="GHMP Kinase, N-terminal domain"/>
    <property type="match status" value="1"/>
</dbReference>
<evidence type="ECO:0000313" key="7">
    <source>
        <dbReference type="EMBL" id="KAL0638760.1"/>
    </source>
</evidence>
<evidence type="ECO:0000256" key="1">
    <source>
        <dbReference type="ARBA" id="ARBA00004496"/>
    </source>
</evidence>
<comment type="similarity">
    <text evidence="3">Belongs to the RNase PH family.</text>
</comment>
<dbReference type="EMBL" id="JBBBZM010000018">
    <property type="protein sequence ID" value="KAL0638760.1"/>
    <property type="molecule type" value="Genomic_DNA"/>
</dbReference>
<accession>A0ABR3GS87</accession>
<keyword evidence="5" id="KW-0271">Exosome</keyword>
<comment type="subcellular location">
    <subcellularLocation>
        <location evidence="1">Cytoplasm</location>
    </subcellularLocation>
    <subcellularLocation>
        <location evidence="2">Nucleus</location>
        <location evidence="2">Nucleolus</location>
    </subcellularLocation>
</comment>
<sequence>MAPSTLTTLISPAELSYLRSSLALVPPIRPDARTPTQFRPLVAEIDILPSTNGSARMVWGDGGECVVGIKAEVEPTEPTSYGKRRNWVEVGVEVQGQRDDDPLGVFLGMTVGESLLTPTSTLTERLVITPKFHWKLYIDILLITPPLSHPATLLSLSTNLALRSTRIPRLISESDEDPIFDDDWDASIPLYSITSQLPPITLLVVSVEERNIFFDPTREELSVGDCVLAISLASSPAHDAPKVIGVRTLESGTGGIAADAKDGVVAASIGGVKRRVIKRIIKESLSVGKEVFESLQGVVDAN</sequence>
<dbReference type="PANTHER" id="PTHR11097">
    <property type="entry name" value="EXOSOME COMPLEX EXONUCLEASE RIBOSOMAL RNA PROCESSING PROTEIN"/>
    <property type="match status" value="1"/>
</dbReference>
<protein>
    <recommendedName>
        <fullName evidence="6">Ribosomal RNA-processing protein 42</fullName>
    </recommendedName>
</protein>
<dbReference type="PANTHER" id="PTHR11097:SF8">
    <property type="entry name" value="EXOSOME COMPLEX COMPONENT RRP42"/>
    <property type="match status" value="1"/>
</dbReference>
<comment type="caution">
    <text evidence="7">The sequence shown here is derived from an EMBL/GenBank/DDBJ whole genome shotgun (WGS) entry which is preliminary data.</text>
</comment>
<evidence type="ECO:0000313" key="8">
    <source>
        <dbReference type="Proteomes" id="UP001447188"/>
    </source>
</evidence>
<keyword evidence="8" id="KW-1185">Reference proteome</keyword>
<evidence type="ECO:0000256" key="4">
    <source>
        <dbReference type="ARBA" id="ARBA00022490"/>
    </source>
</evidence>
<evidence type="ECO:0000256" key="5">
    <source>
        <dbReference type="ARBA" id="ARBA00022835"/>
    </source>
</evidence>
<dbReference type="InterPro" id="IPR020568">
    <property type="entry name" value="Ribosomal_Su5_D2-typ_SF"/>
</dbReference>
<keyword evidence="4" id="KW-0963">Cytoplasm</keyword>
<proteinExistence type="inferred from homology"/>
<dbReference type="InterPro" id="IPR050590">
    <property type="entry name" value="Exosome_comp_Rrp42_subfam"/>
</dbReference>
<dbReference type="SUPFAM" id="SSF54211">
    <property type="entry name" value="Ribosomal protein S5 domain 2-like"/>
    <property type="match status" value="1"/>
</dbReference>
<evidence type="ECO:0000256" key="3">
    <source>
        <dbReference type="ARBA" id="ARBA00006678"/>
    </source>
</evidence>
<gene>
    <name evidence="7" type="primary">RRP42</name>
    <name evidence="7" type="ORF">Q9L58_002184</name>
</gene>
<reference evidence="7 8" key="1">
    <citation type="submission" date="2024-02" db="EMBL/GenBank/DDBJ databases">
        <title>Discinaceae phylogenomics.</title>
        <authorList>
            <person name="Dirks A.C."/>
            <person name="James T.Y."/>
        </authorList>
    </citation>
    <scope>NUCLEOTIDE SEQUENCE [LARGE SCALE GENOMIC DNA]</scope>
    <source>
        <strain evidence="7 8">ACD0624</strain>
    </source>
</reference>
<name>A0ABR3GS87_9PEZI</name>
<organism evidence="7 8">
    <name type="scientific">Discina gigas</name>
    <dbReference type="NCBI Taxonomy" id="1032678"/>
    <lineage>
        <taxon>Eukaryota</taxon>
        <taxon>Fungi</taxon>
        <taxon>Dikarya</taxon>
        <taxon>Ascomycota</taxon>
        <taxon>Pezizomycotina</taxon>
        <taxon>Pezizomycetes</taxon>
        <taxon>Pezizales</taxon>
        <taxon>Discinaceae</taxon>
        <taxon>Discina</taxon>
    </lineage>
</organism>